<dbReference type="Pfam" id="PF01553">
    <property type="entry name" value="Acyltransferase"/>
    <property type="match status" value="1"/>
</dbReference>
<comment type="similarity">
    <text evidence="1">Belongs to the 1-acyl-sn-glycerol-3-phosphate acyltransferase family.</text>
</comment>
<keyword evidence="2" id="KW-0808">Transferase</keyword>
<dbReference type="InterPro" id="IPR002123">
    <property type="entry name" value="Plipid/glycerol_acylTrfase"/>
</dbReference>
<dbReference type="PANTHER" id="PTHR10434:SF11">
    <property type="entry name" value="1-ACYL-SN-GLYCEROL-3-PHOSPHATE ACYLTRANSFERASE"/>
    <property type="match status" value="1"/>
</dbReference>
<evidence type="ECO:0000256" key="3">
    <source>
        <dbReference type="ARBA" id="ARBA00023315"/>
    </source>
</evidence>
<keyword evidence="3" id="KW-0012">Acyltransferase</keyword>
<reference evidence="6" key="1">
    <citation type="submission" date="2020-05" db="EMBL/GenBank/DDBJ databases">
        <authorList>
            <person name="Chiriac C."/>
            <person name="Salcher M."/>
            <person name="Ghai R."/>
            <person name="Kavagutti S V."/>
        </authorList>
    </citation>
    <scope>NUCLEOTIDE SEQUENCE</scope>
</reference>
<dbReference type="NCBIfam" id="TIGR00530">
    <property type="entry name" value="AGP_acyltrn"/>
    <property type="match status" value="1"/>
</dbReference>
<proteinExistence type="inferred from homology"/>
<feature type="region of interest" description="Disordered" evidence="4">
    <location>
        <begin position="279"/>
        <end position="298"/>
    </location>
</feature>
<feature type="region of interest" description="Disordered" evidence="4">
    <location>
        <begin position="1"/>
        <end position="34"/>
    </location>
</feature>
<dbReference type="GO" id="GO:0016020">
    <property type="term" value="C:membrane"/>
    <property type="evidence" value="ECO:0007669"/>
    <property type="project" value="InterPro"/>
</dbReference>
<dbReference type="CDD" id="cd07989">
    <property type="entry name" value="LPLAT_AGPAT-like"/>
    <property type="match status" value="1"/>
</dbReference>
<evidence type="ECO:0000256" key="2">
    <source>
        <dbReference type="ARBA" id="ARBA00022679"/>
    </source>
</evidence>
<dbReference type="SMART" id="SM00563">
    <property type="entry name" value="PlsC"/>
    <property type="match status" value="1"/>
</dbReference>
<dbReference type="PANTHER" id="PTHR10434">
    <property type="entry name" value="1-ACYL-SN-GLYCEROL-3-PHOSPHATE ACYLTRANSFERASE"/>
    <property type="match status" value="1"/>
</dbReference>
<dbReference type="EMBL" id="CAFBMK010000247">
    <property type="protein sequence ID" value="CAB4941216.1"/>
    <property type="molecule type" value="Genomic_DNA"/>
</dbReference>
<feature type="domain" description="Phospholipid/glycerol acyltransferase" evidence="5">
    <location>
        <begin position="87"/>
        <end position="199"/>
    </location>
</feature>
<feature type="compositionally biased region" description="Basic and acidic residues" evidence="4">
    <location>
        <begin position="289"/>
        <end position="298"/>
    </location>
</feature>
<dbReference type="AlphaFoldDB" id="A0A6J7JDD1"/>
<dbReference type="SUPFAM" id="SSF69593">
    <property type="entry name" value="Glycerol-3-phosphate (1)-acyltransferase"/>
    <property type="match status" value="1"/>
</dbReference>
<protein>
    <submittedName>
        <fullName evidence="6">Unannotated protein</fullName>
    </submittedName>
</protein>
<feature type="compositionally biased region" description="Low complexity" evidence="4">
    <location>
        <begin position="15"/>
        <end position="26"/>
    </location>
</feature>
<name>A0A6J7JDD1_9ZZZZ</name>
<dbReference type="GO" id="GO:0003841">
    <property type="term" value="F:1-acylglycerol-3-phosphate O-acyltransferase activity"/>
    <property type="evidence" value="ECO:0007669"/>
    <property type="project" value="InterPro"/>
</dbReference>
<sequence>MDRDAPAPEDRPERLPALAPSTSPAADGRAERPDLDRDQRLALHARVGKGVNPLVYWSVRALFQPFFHVYFRLSRIGREHIPTDGPVIFAANHRSFLDPFVIGAMSRRPLYFVAKKELFRKPLQRWFLNSLGAFPIDRGNADGDAMSTARAVLERGDCVVIFPEGTRTRPGGIGRPKRGVGRLALETGAPVVPVTVHGTSHIRTTWRIRPHKVTVRVGRPLTFPQVEDPTAELATAVTSRIWPCVELGWNSLGGHTTERGIGVDPALLRPELAPDGLAPARTLAPTTGDHVDREADAV</sequence>
<dbReference type="GO" id="GO:0006654">
    <property type="term" value="P:phosphatidic acid biosynthetic process"/>
    <property type="evidence" value="ECO:0007669"/>
    <property type="project" value="TreeGrafter"/>
</dbReference>
<evidence type="ECO:0000313" key="6">
    <source>
        <dbReference type="EMBL" id="CAB4941216.1"/>
    </source>
</evidence>
<evidence type="ECO:0000256" key="1">
    <source>
        <dbReference type="ARBA" id="ARBA00008655"/>
    </source>
</evidence>
<organism evidence="6">
    <name type="scientific">freshwater metagenome</name>
    <dbReference type="NCBI Taxonomy" id="449393"/>
    <lineage>
        <taxon>unclassified sequences</taxon>
        <taxon>metagenomes</taxon>
        <taxon>ecological metagenomes</taxon>
    </lineage>
</organism>
<gene>
    <name evidence="6" type="ORF">UFOPK3564_02964</name>
</gene>
<feature type="compositionally biased region" description="Basic and acidic residues" evidence="4">
    <location>
        <begin position="1"/>
        <end position="14"/>
    </location>
</feature>
<dbReference type="InterPro" id="IPR004552">
    <property type="entry name" value="AGP_acyltrans"/>
</dbReference>
<evidence type="ECO:0000259" key="5">
    <source>
        <dbReference type="SMART" id="SM00563"/>
    </source>
</evidence>
<accession>A0A6J7JDD1</accession>
<evidence type="ECO:0000256" key="4">
    <source>
        <dbReference type="SAM" id="MobiDB-lite"/>
    </source>
</evidence>